<dbReference type="Proteomes" id="UP000199440">
    <property type="component" value="Unassembled WGS sequence"/>
</dbReference>
<keyword evidence="13" id="KW-1185">Reference proteome</keyword>
<proteinExistence type="inferred from homology"/>
<sequence>MKVLVCLDIPEIGIALMKKEGLEVTKWDKERPMTPKELDDLTQKHDALLSTGSYRIDVAFLKKHSHLKIISQYAVGYDNIDVDAATSFNIPIANAPNAMTDATADIAFGLILATARKMCYMHKRIIEGEWKFFRPQANLGQELKNKTLGVFGLGTIGMELAKRCKGAYNMDVIYCNRTVNSEAERELNAKKVDFEELLQKSDILSLHCALTDETRNKFDKDAFVKMKKTAIFINTSRGGVHNETDLINALKEGEIWGAGLDVTNPEPMKKDNPLLFMENVAVTPHIGSATIDARNRMAEYAAQNIIACYRGEKIPYALNLS</sequence>
<dbReference type="GO" id="GO:0016618">
    <property type="term" value="F:hydroxypyruvate reductase [NAD(P)H] activity"/>
    <property type="evidence" value="ECO:0007669"/>
    <property type="project" value="UniProtKB-EC"/>
</dbReference>
<evidence type="ECO:0000256" key="3">
    <source>
        <dbReference type="ARBA" id="ARBA00052239"/>
    </source>
</evidence>
<comment type="catalytic activity">
    <reaction evidence="2">
        <text>(R)-glycerate + NAD(+) = 3-hydroxypyruvate + NADH + H(+)</text>
        <dbReference type="Rhea" id="RHEA:17905"/>
        <dbReference type="ChEBI" id="CHEBI:15378"/>
        <dbReference type="ChEBI" id="CHEBI:16659"/>
        <dbReference type="ChEBI" id="CHEBI:17180"/>
        <dbReference type="ChEBI" id="CHEBI:57540"/>
        <dbReference type="ChEBI" id="CHEBI:57945"/>
        <dbReference type="EC" id="1.1.1.81"/>
    </reaction>
</comment>
<dbReference type="InterPro" id="IPR036291">
    <property type="entry name" value="NAD(P)-bd_dom_sf"/>
</dbReference>
<dbReference type="STRING" id="192904.SAMN04488514_101263"/>
<name>A0A1G9ISV5_9FLAO</name>
<comment type="catalytic activity">
    <reaction evidence="4">
        <text>glycolate + NADP(+) = glyoxylate + NADPH + H(+)</text>
        <dbReference type="Rhea" id="RHEA:10992"/>
        <dbReference type="ChEBI" id="CHEBI:15378"/>
        <dbReference type="ChEBI" id="CHEBI:29805"/>
        <dbReference type="ChEBI" id="CHEBI:36655"/>
        <dbReference type="ChEBI" id="CHEBI:57783"/>
        <dbReference type="ChEBI" id="CHEBI:58349"/>
        <dbReference type="EC" id="1.1.1.79"/>
    </reaction>
</comment>
<feature type="domain" description="D-isomer specific 2-hydroxyacid dehydrogenase NAD-binding" evidence="11">
    <location>
        <begin position="108"/>
        <end position="287"/>
    </location>
</feature>
<dbReference type="Pfam" id="PF00389">
    <property type="entry name" value="2-Hacid_dh"/>
    <property type="match status" value="1"/>
</dbReference>
<reference evidence="12 13" key="1">
    <citation type="submission" date="2016-10" db="EMBL/GenBank/DDBJ databases">
        <authorList>
            <person name="de Groot N.N."/>
        </authorList>
    </citation>
    <scope>NUCLEOTIDE SEQUENCE [LARGE SCALE GENOMIC DNA]</scope>
    <source>
        <strain evidence="12 13">DSM 19886</strain>
    </source>
</reference>
<evidence type="ECO:0000313" key="12">
    <source>
        <dbReference type="EMBL" id="SDL28250.1"/>
    </source>
</evidence>
<dbReference type="PANTHER" id="PTHR10996">
    <property type="entry name" value="2-HYDROXYACID DEHYDROGENASE-RELATED"/>
    <property type="match status" value="1"/>
</dbReference>
<evidence type="ECO:0000256" key="7">
    <source>
        <dbReference type="ARBA" id="ARBA00066674"/>
    </source>
</evidence>
<dbReference type="GO" id="GO:0051287">
    <property type="term" value="F:NAD binding"/>
    <property type="evidence" value="ECO:0007669"/>
    <property type="project" value="InterPro"/>
</dbReference>
<evidence type="ECO:0000256" key="4">
    <source>
        <dbReference type="ARBA" id="ARBA00052769"/>
    </source>
</evidence>
<feature type="domain" description="D-isomer specific 2-hydroxyacid dehydrogenase catalytic" evidence="10">
    <location>
        <begin position="3"/>
        <end position="319"/>
    </location>
</feature>
<evidence type="ECO:0000313" key="13">
    <source>
        <dbReference type="Proteomes" id="UP000199440"/>
    </source>
</evidence>
<comment type="catalytic activity">
    <reaction evidence="3">
        <text>(R)-glycerate + NADP(+) = 3-hydroxypyruvate + NADPH + H(+)</text>
        <dbReference type="Rhea" id="RHEA:18657"/>
        <dbReference type="ChEBI" id="CHEBI:15378"/>
        <dbReference type="ChEBI" id="CHEBI:16659"/>
        <dbReference type="ChEBI" id="CHEBI:17180"/>
        <dbReference type="ChEBI" id="CHEBI:57783"/>
        <dbReference type="ChEBI" id="CHEBI:58349"/>
        <dbReference type="EC" id="1.1.1.81"/>
    </reaction>
</comment>
<dbReference type="PANTHER" id="PTHR10996:SF257">
    <property type="entry name" value="GLYOXYLATE REDUCTASE 1"/>
    <property type="match status" value="1"/>
</dbReference>
<evidence type="ECO:0000256" key="9">
    <source>
        <dbReference type="RuleBase" id="RU003719"/>
    </source>
</evidence>
<dbReference type="CDD" id="cd05301">
    <property type="entry name" value="GDH"/>
    <property type="match status" value="1"/>
</dbReference>
<dbReference type="SUPFAM" id="SSF51735">
    <property type="entry name" value="NAD(P)-binding Rossmann-fold domains"/>
    <property type="match status" value="1"/>
</dbReference>
<dbReference type="OrthoDB" id="9777288at2"/>
<dbReference type="InterPro" id="IPR006140">
    <property type="entry name" value="D-isomer_DH_NAD-bd"/>
</dbReference>
<gene>
    <name evidence="12" type="ORF">SAMN04488514_101263</name>
</gene>
<dbReference type="EC" id="1.1.1.79" evidence="6"/>
<accession>A0A1G9ISV5</accession>
<dbReference type="InterPro" id="IPR006139">
    <property type="entry name" value="D-isomer_2_OHA_DH_cat_dom"/>
</dbReference>
<keyword evidence="1 9" id="KW-0560">Oxidoreductase</keyword>
<evidence type="ECO:0000256" key="1">
    <source>
        <dbReference type="ARBA" id="ARBA00023002"/>
    </source>
</evidence>
<comment type="similarity">
    <text evidence="5">Belongs to the D-isomer specific 2-hydroxyacid dehydrogenase family. GhrB subfamily.</text>
</comment>
<dbReference type="GO" id="GO:0005829">
    <property type="term" value="C:cytosol"/>
    <property type="evidence" value="ECO:0007669"/>
    <property type="project" value="TreeGrafter"/>
</dbReference>
<dbReference type="FunFam" id="3.40.50.720:FF:000026">
    <property type="entry name" value="Glyoxylate/hydroxypyruvate reductase B"/>
    <property type="match status" value="1"/>
</dbReference>
<dbReference type="InterPro" id="IPR050223">
    <property type="entry name" value="D-isomer_2-hydroxyacid_DH"/>
</dbReference>
<evidence type="ECO:0000256" key="8">
    <source>
        <dbReference type="ARBA" id="ARBA00073362"/>
    </source>
</evidence>
<evidence type="ECO:0000256" key="2">
    <source>
        <dbReference type="ARBA" id="ARBA00051801"/>
    </source>
</evidence>
<evidence type="ECO:0000256" key="5">
    <source>
        <dbReference type="ARBA" id="ARBA00061278"/>
    </source>
</evidence>
<dbReference type="Pfam" id="PF02826">
    <property type="entry name" value="2-Hacid_dh_C"/>
    <property type="match status" value="1"/>
</dbReference>
<dbReference type="AlphaFoldDB" id="A0A1G9ISV5"/>
<dbReference type="GO" id="GO:0030267">
    <property type="term" value="F:glyoxylate reductase (NADPH) activity"/>
    <property type="evidence" value="ECO:0007669"/>
    <property type="project" value="UniProtKB-EC"/>
</dbReference>
<dbReference type="RefSeq" id="WP_089884498.1">
    <property type="nucleotide sequence ID" value="NZ_FNGV01000001.1"/>
</dbReference>
<dbReference type="Gene3D" id="3.40.50.720">
    <property type="entry name" value="NAD(P)-binding Rossmann-like Domain"/>
    <property type="match status" value="2"/>
</dbReference>
<organism evidence="12 13">
    <name type="scientific">Kriegella aquimaris</name>
    <dbReference type="NCBI Taxonomy" id="192904"/>
    <lineage>
        <taxon>Bacteria</taxon>
        <taxon>Pseudomonadati</taxon>
        <taxon>Bacteroidota</taxon>
        <taxon>Flavobacteriia</taxon>
        <taxon>Flavobacteriales</taxon>
        <taxon>Flavobacteriaceae</taxon>
        <taxon>Kriegella</taxon>
    </lineage>
</organism>
<protein>
    <recommendedName>
        <fullName evidence="8">Glyoxylate/hydroxypyruvate reductase B</fullName>
        <ecNumber evidence="6">1.1.1.79</ecNumber>
        <ecNumber evidence="7">1.1.1.81</ecNumber>
    </recommendedName>
</protein>
<evidence type="ECO:0000259" key="11">
    <source>
        <dbReference type="Pfam" id="PF02826"/>
    </source>
</evidence>
<dbReference type="EMBL" id="FNGV01000001">
    <property type="protein sequence ID" value="SDL28250.1"/>
    <property type="molecule type" value="Genomic_DNA"/>
</dbReference>
<dbReference type="SUPFAM" id="SSF52283">
    <property type="entry name" value="Formate/glycerate dehydrogenase catalytic domain-like"/>
    <property type="match status" value="1"/>
</dbReference>
<evidence type="ECO:0000259" key="10">
    <source>
        <dbReference type="Pfam" id="PF00389"/>
    </source>
</evidence>
<dbReference type="EC" id="1.1.1.81" evidence="7"/>
<evidence type="ECO:0000256" key="6">
    <source>
        <dbReference type="ARBA" id="ARBA00066661"/>
    </source>
</evidence>